<dbReference type="Proteomes" id="UP001516023">
    <property type="component" value="Unassembled WGS sequence"/>
</dbReference>
<accession>A0ABD3QL31</accession>
<proteinExistence type="predicted"/>
<dbReference type="EMBL" id="JABMIG020000029">
    <property type="protein sequence ID" value="KAL3801129.1"/>
    <property type="molecule type" value="Genomic_DNA"/>
</dbReference>
<gene>
    <name evidence="2" type="ORF">HJC23_002422</name>
</gene>
<dbReference type="AlphaFoldDB" id="A0ABD3QL31"/>
<feature type="chain" id="PRO_5044764217" evidence="1">
    <location>
        <begin position="25"/>
        <end position="749"/>
    </location>
</feature>
<organism evidence="2 3">
    <name type="scientific">Cyclotella cryptica</name>
    <dbReference type="NCBI Taxonomy" id="29204"/>
    <lineage>
        <taxon>Eukaryota</taxon>
        <taxon>Sar</taxon>
        <taxon>Stramenopiles</taxon>
        <taxon>Ochrophyta</taxon>
        <taxon>Bacillariophyta</taxon>
        <taxon>Coscinodiscophyceae</taxon>
        <taxon>Thalassiosirophycidae</taxon>
        <taxon>Stephanodiscales</taxon>
        <taxon>Stephanodiscaceae</taxon>
        <taxon>Cyclotella</taxon>
    </lineage>
</organism>
<evidence type="ECO:0000313" key="3">
    <source>
        <dbReference type="Proteomes" id="UP001516023"/>
    </source>
</evidence>
<evidence type="ECO:0000313" key="2">
    <source>
        <dbReference type="EMBL" id="KAL3801129.1"/>
    </source>
</evidence>
<comment type="caution">
    <text evidence="2">The sequence shown here is derived from an EMBL/GenBank/DDBJ whole genome shotgun (WGS) entry which is preliminary data.</text>
</comment>
<protein>
    <submittedName>
        <fullName evidence="2">Uncharacterized protein</fullName>
    </submittedName>
</protein>
<dbReference type="SMART" id="SM01411">
    <property type="entry name" value="Ephrin_rec_like"/>
    <property type="match status" value="8"/>
</dbReference>
<dbReference type="PANTHER" id="PTHR47236:SF4">
    <property type="entry name" value="GENE 9195-RELATED"/>
    <property type="match status" value="1"/>
</dbReference>
<name>A0ABD3QL31_9STRA</name>
<feature type="signal peptide" evidence="1">
    <location>
        <begin position="1"/>
        <end position="24"/>
    </location>
</feature>
<keyword evidence="1" id="KW-0732">Signal</keyword>
<dbReference type="PANTHER" id="PTHR47236">
    <property type="entry name" value="GENE, 32742-RELATED-RELATED"/>
    <property type="match status" value="1"/>
</dbReference>
<keyword evidence="3" id="KW-1185">Reference proteome</keyword>
<reference evidence="2 3" key="1">
    <citation type="journal article" date="2020" name="G3 (Bethesda)">
        <title>Improved Reference Genome for Cyclotella cryptica CCMP332, a Model for Cell Wall Morphogenesis, Salinity Adaptation, and Lipid Production in Diatoms (Bacillariophyta).</title>
        <authorList>
            <person name="Roberts W.R."/>
            <person name="Downey K.M."/>
            <person name="Ruck E.C."/>
            <person name="Traller J.C."/>
            <person name="Alverson A.J."/>
        </authorList>
    </citation>
    <scope>NUCLEOTIDE SEQUENCE [LARGE SCALE GENOMIC DNA]</scope>
    <source>
        <strain evidence="2 3">CCMP332</strain>
    </source>
</reference>
<sequence>MLASGLGVVSGVIIRLALLAVIRSHEERVPLRGYECKQNAQRPCQVCDEGFYCPHEHEKFPCGAVNVFCERGSVWPTYHTDGYYTISGDEEHRSDQRPCEPGFYCVGGLKLPCPRGHFCPESAMTAPLECGDPSQICREGSTKPEPVLPGYFSIGINSTRHEQQEAPFGYFARDGILFECAEGHYGNTLGLADEHCSGTCEAGWYCPAASISSRQIACGGSSSPRKVQTGYYTSTEWEPCRPGMYRAEPKNDDISTISPVKQIKERGRCVLCPKGKFKPTPGDSKDGCIECGPKAKSRPDRVTCECHQSVTQRLTKKLYFDVIKKQCLDITHSMPPPESMYPPNSQLTKSKEEKCKPGSYCIDGVRYLCPAGRYGDKELETSSECRPCQAGYYCPNNGSTSPTEIECGAKPNVYCPEGSAVPTYISEGYYANEDDPITAKTSQDLCPPGYYCPGDGLRHECHEGYFGENTGLISETCDGPCKAGYYCPRGSTSSHQTPCGNVTVVCAEGSAEPQLVLSGYYSASSGDNITEELRYAGPNSTQDISLRCEVGFYCKNGVKYQCPGGTHGSTEGASDVSNCRPCAPGFYCPSYPGPPTTNATAIACGQSYHYCPPGSSKPKDIEMGHYGISNNVYPGQTNDEGVDYMDRRTDQVICPAGYFCQQGLRHKCPPGTFGEKSGLVDDTCSGLCPRGYFCPENTVHPLPCSPGAYSTGGAAECTSCDVPLTVSMEKKNRMCRDDRSCCFEIFNNY</sequence>
<dbReference type="SUPFAM" id="SSF57184">
    <property type="entry name" value="Growth factor receptor domain"/>
    <property type="match status" value="1"/>
</dbReference>
<dbReference type="InterPro" id="IPR009030">
    <property type="entry name" value="Growth_fac_rcpt_cys_sf"/>
</dbReference>
<evidence type="ECO:0000256" key="1">
    <source>
        <dbReference type="SAM" id="SignalP"/>
    </source>
</evidence>